<protein>
    <submittedName>
        <fullName evidence="2">ThiF family adenylyltransferase</fullName>
    </submittedName>
</protein>
<keyword evidence="2" id="KW-0808">Transferase</keyword>
<dbReference type="GO" id="GO:0016779">
    <property type="term" value="F:nucleotidyltransferase activity"/>
    <property type="evidence" value="ECO:0007669"/>
    <property type="project" value="UniProtKB-KW"/>
</dbReference>
<dbReference type="PANTHER" id="PTHR43267:SF1">
    <property type="entry name" value="TRNA THREONYLCARBAMOYLADENOSINE DEHYDRATASE"/>
    <property type="match status" value="1"/>
</dbReference>
<accession>A0ABZ1N7W2</accession>
<keyword evidence="2" id="KW-0548">Nucleotidyltransferase</keyword>
<dbReference type="Gene3D" id="3.40.50.720">
    <property type="entry name" value="NAD(P)-binding Rossmann-like Domain"/>
    <property type="match status" value="1"/>
</dbReference>
<organism evidence="2 3">
    <name type="scientific">Nocardia salmonicida</name>
    <dbReference type="NCBI Taxonomy" id="53431"/>
    <lineage>
        <taxon>Bacteria</taxon>
        <taxon>Bacillati</taxon>
        <taxon>Actinomycetota</taxon>
        <taxon>Actinomycetes</taxon>
        <taxon>Mycobacteriales</taxon>
        <taxon>Nocardiaceae</taxon>
        <taxon>Nocardia</taxon>
    </lineage>
</organism>
<dbReference type="Pfam" id="PF00899">
    <property type="entry name" value="ThiF"/>
    <property type="match status" value="1"/>
</dbReference>
<dbReference type="InterPro" id="IPR045886">
    <property type="entry name" value="ThiF/MoeB/HesA"/>
</dbReference>
<reference evidence="2 3" key="1">
    <citation type="submission" date="2022-10" db="EMBL/GenBank/DDBJ databases">
        <title>The complete genomes of actinobacterial strains from the NBC collection.</title>
        <authorList>
            <person name="Joergensen T.S."/>
            <person name="Alvarez Arevalo M."/>
            <person name="Sterndorff E.B."/>
            <person name="Faurdal D."/>
            <person name="Vuksanovic O."/>
            <person name="Mourched A.-S."/>
            <person name="Charusanti P."/>
            <person name="Shaw S."/>
            <person name="Blin K."/>
            <person name="Weber T."/>
        </authorList>
    </citation>
    <scope>NUCLEOTIDE SEQUENCE [LARGE SCALE GENOMIC DNA]</scope>
    <source>
        <strain evidence="2 3">NBC_01413</strain>
    </source>
</reference>
<keyword evidence="3" id="KW-1185">Reference proteome</keyword>
<dbReference type="SUPFAM" id="SSF102712">
    <property type="entry name" value="JAB1/MPN domain"/>
    <property type="match status" value="1"/>
</dbReference>
<proteinExistence type="predicted"/>
<dbReference type="RefSeq" id="WP_328656729.1">
    <property type="nucleotide sequence ID" value="NZ_CP108014.1"/>
</dbReference>
<evidence type="ECO:0000313" key="2">
    <source>
        <dbReference type="EMBL" id="WTY35908.1"/>
    </source>
</evidence>
<dbReference type="CDD" id="cd01483">
    <property type="entry name" value="E1_enzyme_family"/>
    <property type="match status" value="1"/>
</dbReference>
<sequence length="574" mass="60031">MTPAPPPPADRRIPSSNGPAHIRILDTVVSAIRENIADYAPERGAALVGYGSLIVAAIPDTSGAYTSVSWDISTDLGAVIGQLETAGSARFLGTVHSHPTGVVNPSGQDVASTTQQLQANAHIASLVVAIVTAGGVEQFNQIAVGDRHRMTFHVMSLSRSGQGLMAPVEAKVVPIAGLVAATGFGGDSSFCIPVSRWLGQRDEVERSMPRFVDNQYLTGFSYPMPAARNGWRREIVIPVGYPVAGPVAYAFGPDGAEVPTPFAWDPAENPKHRSSMLGALTRIPFDEAPSGETEHRLDRVTTITGPLDDKHVLVAGAGSVGSAIAERLARSGVRTFTLIDPDLVSPPNLARSAYSTRDLGTAKVTALQTILTGIGTDITVRTYQRSLYDVPVGALLPEVDLVVGATDDMTQQTWLTDLAYHAGVPVVCSAMYAGLRGGEVILSVPAAHTPCVKCSLGGSANAEKAPKDYGQAGRLVAEPGLGAAIDLVSATASLMAIGLLAGRDRPAGAHVLESLRTGRVLGLIATTSQWEVTDSIAEALLGKESHSAHLSSQLLPQSIWLRTQSIEGCNVCSA</sequence>
<dbReference type="Proteomes" id="UP001621418">
    <property type="component" value="Chromosome"/>
</dbReference>
<dbReference type="InterPro" id="IPR000594">
    <property type="entry name" value="ThiF_NAD_FAD-bd"/>
</dbReference>
<dbReference type="SUPFAM" id="SSF69572">
    <property type="entry name" value="Activating enzymes of the ubiquitin-like proteins"/>
    <property type="match status" value="1"/>
</dbReference>
<evidence type="ECO:0000313" key="3">
    <source>
        <dbReference type="Proteomes" id="UP001621418"/>
    </source>
</evidence>
<feature type="domain" description="THIF-type NAD/FAD binding fold" evidence="1">
    <location>
        <begin position="307"/>
        <end position="506"/>
    </location>
</feature>
<name>A0ABZ1N7W2_9NOCA</name>
<dbReference type="EMBL" id="CP109527">
    <property type="protein sequence ID" value="WTY35908.1"/>
    <property type="molecule type" value="Genomic_DNA"/>
</dbReference>
<gene>
    <name evidence="2" type="ORF">OG308_32460</name>
</gene>
<evidence type="ECO:0000259" key="1">
    <source>
        <dbReference type="Pfam" id="PF00899"/>
    </source>
</evidence>
<dbReference type="PANTHER" id="PTHR43267">
    <property type="entry name" value="TRNA THREONYLCARBAMOYLADENOSINE DEHYDRATASE"/>
    <property type="match status" value="1"/>
</dbReference>
<dbReference type="GeneID" id="91378882"/>
<dbReference type="InterPro" id="IPR035985">
    <property type="entry name" value="Ubiquitin-activating_enz"/>
</dbReference>